<feature type="domain" description="DUF6531" evidence="7">
    <location>
        <begin position="866"/>
        <end position="938"/>
    </location>
</feature>
<feature type="compositionally biased region" description="Polar residues" evidence="5">
    <location>
        <begin position="599"/>
        <end position="609"/>
    </location>
</feature>
<gene>
    <name evidence="10" type="ORF">JFL43_18600</name>
</gene>
<keyword evidence="6" id="KW-1133">Transmembrane helix</keyword>
<dbReference type="Pfam" id="PF25023">
    <property type="entry name" value="TEN_YD-shell"/>
    <property type="match status" value="1"/>
</dbReference>
<evidence type="ECO:0000256" key="2">
    <source>
        <dbReference type="ARBA" id="ARBA00022525"/>
    </source>
</evidence>
<reference evidence="10 11" key="1">
    <citation type="submission" date="2020-12" db="EMBL/GenBank/DDBJ databases">
        <title>YIM B01967 draft genome.</title>
        <authorList>
            <person name="Yan X."/>
        </authorList>
    </citation>
    <scope>NUCLEOTIDE SEQUENCE [LARGE SCALE GENOMIC DNA]</scope>
    <source>
        <strain evidence="10 11">YIM B01967</strain>
    </source>
</reference>
<dbReference type="RefSeq" id="WP_200750187.1">
    <property type="nucleotide sequence ID" value="NZ_JAEOAH010000042.1"/>
</dbReference>
<dbReference type="Pfam" id="PF20148">
    <property type="entry name" value="DUF6531"/>
    <property type="match status" value="1"/>
</dbReference>
<evidence type="ECO:0000256" key="6">
    <source>
        <dbReference type="SAM" id="Phobius"/>
    </source>
</evidence>
<evidence type="ECO:0000256" key="1">
    <source>
        <dbReference type="ARBA" id="ARBA00004613"/>
    </source>
</evidence>
<dbReference type="EMBL" id="JAEOAH010000042">
    <property type="protein sequence ID" value="MBK3496834.1"/>
    <property type="molecule type" value="Genomic_DNA"/>
</dbReference>
<organism evidence="10 11">
    <name type="scientific">Viridibacillus soli</name>
    <dbReference type="NCBI Taxonomy" id="2798301"/>
    <lineage>
        <taxon>Bacteria</taxon>
        <taxon>Bacillati</taxon>
        <taxon>Bacillota</taxon>
        <taxon>Bacilli</taxon>
        <taxon>Bacillales</taxon>
        <taxon>Caryophanaceae</taxon>
        <taxon>Viridibacillus</taxon>
    </lineage>
</organism>
<accession>A0ABS1HBP7</accession>
<evidence type="ECO:0000313" key="11">
    <source>
        <dbReference type="Proteomes" id="UP000618943"/>
    </source>
</evidence>
<dbReference type="PANTHER" id="PTHR32305:SF15">
    <property type="entry name" value="PROTEIN RHSA-RELATED"/>
    <property type="match status" value="1"/>
</dbReference>
<dbReference type="Gene3D" id="2.180.10.10">
    <property type="entry name" value="RHS repeat-associated core"/>
    <property type="match status" value="3"/>
</dbReference>
<feature type="region of interest" description="Disordered" evidence="5">
    <location>
        <begin position="814"/>
        <end position="834"/>
    </location>
</feature>
<keyword evidence="6" id="KW-0812">Transmembrane</keyword>
<evidence type="ECO:0000313" key="10">
    <source>
        <dbReference type="EMBL" id="MBK3496834.1"/>
    </source>
</evidence>
<keyword evidence="4" id="KW-0677">Repeat</keyword>
<dbReference type="InterPro" id="IPR055372">
    <property type="entry name" value="CBM96"/>
</dbReference>
<feature type="region of interest" description="Disordered" evidence="5">
    <location>
        <begin position="585"/>
        <end position="609"/>
    </location>
</feature>
<dbReference type="NCBIfam" id="TIGR03696">
    <property type="entry name" value="Rhs_assc_core"/>
    <property type="match status" value="1"/>
</dbReference>
<dbReference type="NCBIfam" id="TIGR01643">
    <property type="entry name" value="YD_repeat_2x"/>
    <property type="match status" value="2"/>
</dbReference>
<dbReference type="InterPro" id="IPR045351">
    <property type="entry name" value="DUF6531"/>
</dbReference>
<evidence type="ECO:0000256" key="3">
    <source>
        <dbReference type="ARBA" id="ARBA00022729"/>
    </source>
</evidence>
<dbReference type="InterPro" id="IPR050708">
    <property type="entry name" value="T6SS_VgrG/RHS"/>
</dbReference>
<keyword evidence="3" id="KW-0732">Signal</keyword>
<evidence type="ECO:0000256" key="5">
    <source>
        <dbReference type="SAM" id="MobiDB-lite"/>
    </source>
</evidence>
<keyword evidence="11" id="KW-1185">Reference proteome</keyword>
<evidence type="ECO:0000256" key="4">
    <source>
        <dbReference type="ARBA" id="ARBA00022737"/>
    </source>
</evidence>
<feature type="domain" description="Carbohydrate-binding module family 96" evidence="8">
    <location>
        <begin position="290"/>
        <end position="457"/>
    </location>
</feature>
<keyword evidence="6" id="KW-0472">Membrane</keyword>
<dbReference type="Gene3D" id="2.60.120.970">
    <property type="match status" value="1"/>
</dbReference>
<dbReference type="InterPro" id="IPR031325">
    <property type="entry name" value="RHS_repeat"/>
</dbReference>
<keyword evidence="2" id="KW-0964">Secreted</keyword>
<protein>
    <submittedName>
        <fullName evidence="10">RHS repeat-associated core domain-containing protein</fullName>
    </submittedName>
</protein>
<evidence type="ECO:0000259" key="7">
    <source>
        <dbReference type="Pfam" id="PF20148"/>
    </source>
</evidence>
<dbReference type="NCBIfam" id="NF033679">
    <property type="entry name" value="DNRLRE_dom"/>
    <property type="match status" value="1"/>
</dbReference>
<sequence length="1980" mass="223934">MNIKKYIAQFLIFIMIVSLIPEYVGATFNEDQPDTKTQSSEHLEVTKDFNEIIKERTANSKTFTNGKGNFLKELYPEEVHNKVDGVYQEISEDLVDGQTGYVTTEETNLESMFPEKISDDEPLIYRFGNHELSINITNASDGDNTIEPSENPNLEKNDNTLNYKEVYPNIDLRHIALNNEVKEDWIVREFTGINEFNYSIKTDLYGEVKKDGSVGFYEDEAKSSLVFSLPKPVMVDSNYNDTLGDGARSTKLYYELTSTEKGLYELKLTADKKWLESSERVFPIYIDPSVSINALGDTYVSSKYPTANFNKQWDPSQGEYVLQTGYYDSTSGTNYPFIKFSIVGDLKGATIDSADLQAYVTHAYYATQKNGLWVDEVKGSWGANELTWNNKPSSTKITSTSVGRDEWAHFNVTDTIQAWVSGERSNYGFKFHTNGNGQTYWKKITAAESAKKAKIVIAYHYEKMQTPTMTATADDLASKTGSVTVKWKSIYGATGYDLQMFDGKGYQSIYQGTATSWNSKGQKVFPKAPYKTTSTYSTSKAGVELPLDPTAFYSVKAGEAVTSKVYKFRVIPKYPTGNGPTSATVSKAIPVPTGEPNLPTVTSGNYSETDTTNKGRGWLNIKWDKVANATGYKVRIWNGVKYENFTVGKDTLSVSTKGKKIWPTDAEIKAGKIDLHQAELDKTSSIGKGAELPIDPSTTYGNSSKRYSVRVIAMSAAGDSPTSDVNYGYIPLYAPKDVKMTANNDNLVQNKTSFDISWKASAGAKYYDVILNDGKTDEVIKVKGKTSYTTKAKYDLQKKYTVSVQAYYDDDDTASETEDGKITGKRGLSPKSTSVVTQPNQQLDLIGLEDYFTFEQHSFGRATANVNVTTGNMNLQFTDESLYTRSVLGFDFIRTYNSRSNKASVLGTGWTFIGNEQLEILSNKDILYTDEDGTTHTFVYKDAEYVAPNGIYEKLVKQDEQTWTLTDPDGFAQTFKLIKDSSNFLIASYTDNYKNQIDFVRNERGQLITVEEAKGIDKQEKIEISYQGNKISKIQYADHWTTFTYSGDLLVKTTIGSDKTSRAIDENFAYNSQNQLVEYADGNNNTTEFSYAENELKIFDKQAEDEELSVTNTYQFNVKDNEFKSISTDDAETIYKRDIKNNTYAVSQVTTPSEENQNSTELYDLDKNYRVLEVTRPDGTTDKNSYDSNGNVLTSKSTDGTIVKTYNDNNQLVKTVAANGETTTNEYEGPFLVSSTVNEETTVFTNDSFGRLIKTNYPNNTFEKISYDDDVYTKKVIDKKENTTSVQYTIFGQRKEVTDAEGQTTKYTYDPLYFDTLTSVTDGNGHKTEYSYDANNNLSSLIDALGHRKLFTYNQNDQVIQTIMPLMKFQYEYDINGELSKETLPSGIQKQYILNESNSLDTINVFDKKENKFKSINYSYDDLNNLTTISEDGKEIKSFSYTPESNFLAKYELNLFTQLYSYDDKERVTQRETNYQNDFAVKETTTYKESSDDVQQVQYTSEERPLHTYVFEEKKADNNINFTVNEDLLKRVTQFDDGNLLKSLTYTTKTQTPFEIKYDHTKNGNIFQESVQGEATTYAYDLNNQLTKETFAYGESNTYEYDPVGNRTAATVNGKKATYTYNDANQIQTKDKIAYQYDADGNLTHDENYVYMYNVSQQLTTIQTLKGEKVASYTYDENGLRLTKTVGNTTHEYLYNDEVLYMEVVKQNGKVTSTRYYEWDGYAPLGMIVQENGIKKAYQFITNHRGDILSIRDENDNEVGSYSYDAYGNILSMEGDIAKVNPIRYAGYYYDEETANYYLQARYYNPRNGAFLALDPHPGDNDEPLSQNGYTYGNNNPNKYVDHNGQQSQWLSWTRLKNAIGWGFQLLFSQYMGWSDAGAAVVVISAHISRIVNSVRAVYASRQLYKKALSQALYESMRYSIVSQSSYRKLLMKDAKKLARKAGKKGLTKALLKANFGAVDLTILIGGVGTAYIWNLKPSK</sequence>
<proteinExistence type="predicted"/>
<feature type="transmembrane region" description="Helical" evidence="6">
    <location>
        <begin position="1954"/>
        <end position="1974"/>
    </location>
</feature>
<comment type="subcellular location">
    <subcellularLocation>
        <location evidence="1">Secreted</location>
    </subcellularLocation>
</comment>
<evidence type="ECO:0000259" key="8">
    <source>
        <dbReference type="Pfam" id="PF24517"/>
    </source>
</evidence>
<dbReference type="InterPro" id="IPR022385">
    <property type="entry name" value="Rhs_assc_core"/>
</dbReference>
<dbReference type="InterPro" id="IPR006530">
    <property type="entry name" value="YD"/>
</dbReference>
<dbReference type="Pfam" id="PF24517">
    <property type="entry name" value="CBM96"/>
    <property type="match status" value="1"/>
</dbReference>
<dbReference type="Pfam" id="PF05593">
    <property type="entry name" value="RHS_repeat"/>
    <property type="match status" value="1"/>
</dbReference>
<feature type="domain" description="Teneurin-like YD-shell" evidence="9">
    <location>
        <begin position="1460"/>
        <end position="1837"/>
    </location>
</feature>
<dbReference type="PANTHER" id="PTHR32305">
    <property type="match status" value="1"/>
</dbReference>
<evidence type="ECO:0000259" key="9">
    <source>
        <dbReference type="Pfam" id="PF25023"/>
    </source>
</evidence>
<name>A0ABS1HBP7_9BACL</name>
<comment type="caution">
    <text evidence="10">The sequence shown here is derived from an EMBL/GenBank/DDBJ whole genome shotgun (WGS) entry which is preliminary data.</text>
</comment>
<dbReference type="Proteomes" id="UP000618943">
    <property type="component" value="Unassembled WGS sequence"/>
</dbReference>
<dbReference type="InterPro" id="IPR056823">
    <property type="entry name" value="TEN-like_YD-shell"/>
</dbReference>